<dbReference type="PANTHER" id="PTHR33653">
    <property type="entry name" value="RIBONUCLEASE VAPC2"/>
    <property type="match status" value="1"/>
</dbReference>
<dbReference type="Proteomes" id="UP000002221">
    <property type="component" value="Chromosome"/>
</dbReference>
<dbReference type="GO" id="GO:0004540">
    <property type="term" value="F:RNA nuclease activity"/>
    <property type="evidence" value="ECO:0007669"/>
    <property type="project" value="InterPro"/>
</dbReference>
<evidence type="ECO:0000256" key="8">
    <source>
        <dbReference type="HAMAP-Rule" id="MF_00265"/>
    </source>
</evidence>
<dbReference type="HAMAP" id="MF_00265">
    <property type="entry name" value="VapC_Nob1"/>
    <property type="match status" value="1"/>
</dbReference>
<evidence type="ECO:0000256" key="7">
    <source>
        <dbReference type="ARBA" id="ARBA00038093"/>
    </source>
</evidence>
<gene>
    <name evidence="8" type="primary">vapC</name>
    <name evidence="10" type="ordered locus">Rmar_1848</name>
</gene>
<keyword evidence="6 8" id="KW-0460">Magnesium</keyword>
<dbReference type="SUPFAM" id="SSF88723">
    <property type="entry name" value="PIN domain-like"/>
    <property type="match status" value="1"/>
</dbReference>
<dbReference type="InterPro" id="IPR050556">
    <property type="entry name" value="Type_II_TA_system_RNase"/>
</dbReference>
<name>D0MJS3_RHOM4</name>
<evidence type="ECO:0000256" key="6">
    <source>
        <dbReference type="ARBA" id="ARBA00022842"/>
    </source>
</evidence>
<feature type="domain" description="PIN" evidence="9">
    <location>
        <begin position="3"/>
        <end position="120"/>
    </location>
</feature>
<dbReference type="InterPro" id="IPR002716">
    <property type="entry name" value="PIN_dom"/>
</dbReference>
<evidence type="ECO:0000256" key="1">
    <source>
        <dbReference type="ARBA" id="ARBA00001946"/>
    </source>
</evidence>
<dbReference type="InterPro" id="IPR029060">
    <property type="entry name" value="PIN-like_dom_sf"/>
</dbReference>
<accession>D0MJS3</accession>
<dbReference type="RefSeq" id="WP_012844342.1">
    <property type="nucleotide sequence ID" value="NC_013501.1"/>
</dbReference>
<keyword evidence="4 8" id="KW-0479">Metal-binding</keyword>
<dbReference type="PANTHER" id="PTHR33653:SF1">
    <property type="entry name" value="RIBONUCLEASE VAPC2"/>
    <property type="match status" value="1"/>
</dbReference>
<dbReference type="eggNOG" id="COG1487">
    <property type="taxonomic scope" value="Bacteria"/>
</dbReference>
<evidence type="ECO:0000256" key="2">
    <source>
        <dbReference type="ARBA" id="ARBA00022649"/>
    </source>
</evidence>
<dbReference type="EMBL" id="CP001807">
    <property type="protein sequence ID" value="ACY48731.1"/>
    <property type="molecule type" value="Genomic_DNA"/>
</dbReference>
<dbReference type="HOGENOM" id="CLU_118482_5_0_10"/>
<reference evidence="10 11" key="1">
    <citation type="journal article" date="2009" name="Stand. Genomic Sci.">
        <title>Complete genome sequence of Rhodothermus marinus type strain (R-10).</title>
        <authorList>
            <person name="Nolan M."/>
            <person name="Tindall B.J."/>
            <person name="Pomrenke H."/>
            <person name="Lapidus A."/>
            <person name="Copeland A."/>
            <person name="Glavina Del Rio T."/>
            <person name="Lucas S."/>
            <person name="Chen F."/>
            <person name="Tice H."/>
            <person name="Cheng J.F."/>
            <person name="Saunders E."/>
            <person name="Han C."/>
            <person name="Bruce D."/>
            <person name="Goodwin L."/>
            <person name="Chain P."/>
            <person name="Pitluck S."/>
            <person name="Ovchinikova G."/>
            <person name="Pati A."/>
            <person name="Ivanova N."/>
            <person name="Mavromatis K."/>
            <person name="Chen A."/>
            <person name="Palaniappan K."/>
            <person name="Land M."/>
            <person name="Hauser L."/>
            <person name="Chang Y.J."/>
            <person name="Jeffries C.D."/>
            <person name="Brettin T."/>
            <person name="Goker M."/>
            <person name="Bristow J."/>
            <person name="Eisen J.A."/>
            <person name="Markowitz V."/>
            <person name="Hugenholtz P."/>
            <person name="Kyrpides N.C."/>
            <person name="Klenk H.P."/>
            <person name="Detter J.C."/>
        </authorList>
    </citation>
    <scope>NUCLEOTIDE SEQUENCE [LARGE SCALE GENOMIC DNA]</scope>
    <source>
        <strain evidence="11">ATCC 43812 / DSM 4252 / R-10</strain>
    </source>
</reference>
<dbReference type="STRING" id="518766.Rmar_1848"/>
<organism evidence="10 11">
    <name type="scientific">Rhodothermus marinus (strain ATCC 43812 / DSM 4252 / R-10)</name>
    <name type="common">Rhodothermus obamensis</name>
    <dbReference type="NCBI Taxonomy" id="518766"/>
    <lineage>
        <taxon>Bacteria</taxon>
        <taxon>Pseudomonadati</taxon>
        <taxon>Rhodothermota</taxon>
        <taxon>Rhodothermia</taxon>
        <taxon>Rhodothermales</taxon>
        <taxon>Rhodothermaceae</taxon>
        <taxon>Rhodothermus</taxon>
    </lineage>
</organism>
<proteinExistence type="inferred from homology"/>
<dbReference type="GO" id="GO:0090729">
    <property type="term" value="F:toxin activity"/>
    <property type="evidence" value="ECO:0007669"/>
    <property type="project" value="UniProtKB-KW"/>
</dbReference>
<dbReference type="EC" id="3.1.-.-" evidence="8"/>
<comment type="cofactor">
    <cofactor evidence="1 8">
        <name>Mg(2+)</name>
        <dbReference type="ChEBI" id="CHEBI:18420"/>
    </cofactor>
</comment>
<dbReference type="AlphaFoldDB" id="D0MJS3"/>
<feature type="binding site" evidence="8">
    <location>
        <position position="8"/>
    </location>
    <ligand>
        <name>Mg(2+)</name>
        <dbReference type="ChEBI" id="CHEBI:18420"/>
    </ligand>
</feature>
<protein>
    <recommendedName>
        <fullName evidence="8">Ribonuclease VapC</fullName>
        <shortName evidence="8">RNase VapC</shortName>
        <ecNumber evidence="8">3.1.-.-</ecNumber>
    </recommendedName>
    <alternativeName>
        <fullName evidence="8">Toxin VapC</fullName>
    </alternativeName>
</protein>
<feature type="binding site" evidence="8">
    <location>
        <position position="97"/>
    </location>
    <ligand>
        <name>Mg(2+)</name>
        <dbReference type="ChEBI" id="CHEBI:18420"/>
    </ligand>
</feature>
<dbReference type="Pfam" id="PF01850">
    <property type="entry name" value="PIN"/>
    <property type="match status" value="1"/>
</dbReference>
<dbReference type="OrthoDB" id="9796690at2"/>
<dbReference type="Gene3D" id="3.40.50.1010">
    <property type="entry name" value="5'-nuclease"/>
    <property type="match status" value="1"/>
</dbReference>
<evidence type="ECO:0000259" key="9">
    <source>
        <dbReference type="SMART" id="SM00670"/>
    </source>
</evidence>
<dbReference type="CDD" id="cd18753">
    <property type="entry name" value="PIN_VapC4-5_FitB-like"/>
    <property type="match status" value="1"/>
</dbReference>
<sequence>MNGRYLLDTNIVIALLAGEGSVVQSIIEAREIFIPVIVLGELYYGAYRSTRAEENVAKIDRLAAASTILPCDVYTARWYGIVKDNLRRQGTPIPENDIWIAALARQHRLALVSRDRHFEHVADLDLVVW</sequence>
<comment type="similarity">
    <text evidence="7 8">Belongs to the PINc/VapC protein family.</text>
</comment>
<keyword evidence="3 8" id="KW-0540">Nuclease</keyword>
<dbReference type="KEGG" id="rmr:Rmar_1848"/>
<evidence type="ECO:0000256" key="3">
    <source>
        <dbReference type="ARBA" id="ARBA00022722"/>
    </source>
</evidence>
<keyword evidence="11" id="KW-1185">Reference proteome</keyword>
<evidence type="ECO:0000256" key="5">
    <source>
        <dbReference type="ARBA" id="ARBA00022801"/>
    </source>
</evidence>
<keyword evidence="5 8" id="KW-0378">Hydrolase</keyword>
<keyword evidence="2 8" id="KW-1277">Toxin-antitoxin system</keyword>
<dbReference type="GO" id="GO:0000287">
    <property type="term" value="F:magnesium ion binding"/>
    <property type="evidence" value="ECO:0007669"/>
    <property type="project" value="UniProtKB-UniRule"/>
</dbReference>
<evidence type="ECO:0000313" key="11">
    <source>
        <dbReference type="Proteomes" id="UP000002221"/>
    </source>
</evidence>
<evidence type="ECO:0000256" key="4">
    <source>
        <dbReference type="ARBA" id="ARBA00022723"/>
    </source>
</evidence>
<comment type="function">
    <text evidence="8">Toxic component of a toxin-antitoxin (TA) system. An RNase.</text>
</comment>
<dbReference type="GO" id="GO:0016787">
    <property type="term" value="F:hydrolase activity"/>
    <property type="evidence" value="ECO:0007669"/>
    <property type="project" value="UniProtKB-KW"/>
</dbReference>
<dbReference type="InterPro" id="IPR022907">
    <property type="entry name" value="VapC_family"/>
</dbReference>
<keyword evidence="8" id="KW-0800">Toxin</keyword>
<dbReference type="SMART" id="SM00670">
    <property type="entry name" value="PINc"/>
    <property type="match status" value="1"/>
</dbReference>
<evidence type="ECO:0000313" key="10">
    <source>
        <dbReference type="EMBL" id="ACY48731.1"/>
    </source>
</evidence>